<evidence type="ECO:0000256" key="8">
    <source>
        <dbReference type="HAMAP-Rule" id="MF_03116"/>
    </source>
</evidence>
<comment type="function">
    <text evidence="8">Catalyzes the dehydration of methylthioribulose-1-phosphate (MTRu-1-P) into 2,3-diketo-5-methylthiopentyl-1-phosphate (DK-MTP-1-P).</text>
</comment>
<dbReference type="NCBIfam" id="TIGR03328">
    <property type="entry name" value="salvage_mtnB"/>
    <property type="match status" value="1"/>
</dbReference>
<accession>A0ABM0GVN5</accession>
<evidence type="ECO:0000256" key="2">
    <source>
        <dbReference type="ARBA" id="ARBA00022490"/>
    </source>
</evidence>
<dbReference type="InterPro" id="IPR017714">
    <property type="entry name" value="MethylthioRu-1-P_deHdtase_MtnB"/>
</dbReference>
<feature type="region of interest" description="Disordered" evidence="9">
    <location>
        <begin position="16"/>
        <end position="41"/>
    </location>
</feature>
<feature type="binding site" evidence="8">
    <location>
        <position position="116"/>
    </location>
    <ligand>
        <name>substrate</name>
    </ligand>
</feature>
<keyword evidence="3 8" id="KW-0028">Amino-acid biosynthesis</keyword>
<dbReference type="RefSeq" id="XP_002738334.1">
    <property type="nucleotide sequence ID" value="XM_002738288.2"/>
</dbReference>
<comment type="cofactor">
    <cofactor evidence="8">
        <name>Zn(2+)</name>
        <dbReference type="ChEBI" id="CHEBI:29105"/>
    </cofactor>
    <text evidence="8">Binds 1 zinc ion per subunit.</text>
</comment>
<keyword evidence="7 8" id="KW-0456">Lyase</keyword>
<keyword evidence="11" id="KW-1185">Reference proteome</keyword>
<organism evidence="11 12">
    <name type="scientific">Saccoglossus kowalevskii</name>
    <name type="common">Acorn worm</name>
    <dbReference type="NCBI Taxonomy" id="10224"/>
    <lineage>
        <taxon>Eukaryota</taxon>
        <taxon>Metazoa</taxon>
        <taxon>Hemichordata</taxon>
        <taxon>Enteropneusta</taxon>
        <taxon>Harrimaniidae</taxon>
        <taxon>Saccoglossus</taxon>
    </lineage>
</organism>
<comment type="subcellular location">
    <subcellularLocation>
        <location evidence="8">Cytoplasm</location>
    </subcellularLocation>
</comment>
<feature type="compositionally biased region" description="Polar residues" evidence="9">
    <location>
        <begin position="16"/>
        <end position="35"/>
    </location>
</feature>
<evidence type="ECO:0000259" key="10">
    <source>
        <dbReference type="SMART" id="SM01007"/>
    </source>
</evidence>
<comment type="pathway">
    <text evidence="8">Amino-acid biosynthesis; L-methionine biosynthesis via salvage pathway; L-methionine from S-methyl-5-thio-alpha-D-ribose 1-phosphate: step 2/6.</text>
</comment>
<evidence type="ECO:0000256" key="4">
    <source>
        <dbReference type="ARBA" id="ARBA00022723"/>
    </source>
</evidence>
<dbReference type="EC" id="4.2.1.109" evidence="8"/>
<feature type="binding site" evidence="8">
    <location>
        <position position="192"/>
    </location>
    <ligand>
        <name>Zn(2+)</name>
        <dbReference type="ChEBI" id="CHEBI:29105"/>
    </ligand>
</feature>
<evidence type="ECO:0000256" key="7">
    <source>
        <dbReference type="ARBA" id="ARBA00023239"/>
    </source>
</evidence>
<dbReference type="HAMAP" id="MF_03116">
    <property type="entry name" value="Salvage_MtnB_euk"/>
    <property type="match status" value="1"/>
</dbReference>
<protein>
    <recommendedName>
        <fullName evidence="8">Probable methylthioribulose-1-phosphate dehydratase</fullName>
        <shortName evidence="8">MTRu-1-P dehydratase</shortName>
        <ecNumber evidence="8">4.2.1.109</ecNumber>
    </recommendedName>
</protein>
<feature type="domain" description="Class II aldolase/adducin N-terminal" evidence="10">
    <location>
        <begin position="45"/>
        <end position="219"/>
    </location>
</feature>
<reference evidence="12" key="1">
    <citation type="submission" date="2025-08" db="UniProtKB">
        <authorList>
            <consortium name="RefSeq"/>
        </authorList>
    </citation>
    <scope>IDENTIFICATION</scope>
    <source>
        <tissue evidence="12">Testes</tissue>
    </source>
</reference>
<dbReference type="Proteomes" id="UP000694865">
    <property type="component" value="Unplaced"/>
</dbReference>
<dbReference type="GeneID" id="100378732"/>
<dbReference type="InterPro" id="IPR001303">
    <property type="entry name" value="Aldolase_II/adducin_N"/>
</dbReference>
<evidence type="ECO:0000256" key="9">
    <source>
        <dbReference type="SAM" id="MobiDB-lite"/>
    </source>
</evidence>
<evidence type="ECO:0000313" key="11">
    <source>
        <dbReference type="Proteomes" id="UP000694865"/>
    </source>
</evidence>
<evidence type="ECO:0000313" key="12">
    <source>
        <dbReference type="RefSeq" id="XP_002738334.1"/>
    </source>
</evidence>
<dbReference type="Gene3D" id="3.40.225.10">
    <property type="entry name" value="Class II aldolase/adducin N-terminal domain"/>
    <property type="match status" value="1"/>
</dbReference>
<keyword evidence="2 8" id="KW-0963">Cytoplasm</keyword>
<proteinExistence type="inferred from homology"/>
<feature type="active site" description="Proton donor/acceptor" evidence="8">
    <location>
        <position position="158"/>
    </location>
</feature>
<gene>
    <name evidence="12" type="primary">LOC100378732</name>
</gene>
<dbReference type="Pfam" id="PF00596">
    <property type="entry name" value="Aldolase_II"/>
    <property type="match status" value="1"/>
</dbReference>
<dbReference type="PANTHER" id="PTHR10640">
    <property type="entry name" value="METHYLTHIORIBULOSE-1-PHOSPHATE DEHYDRATASE"/>
    <property type="match status" value="1"/>
</dbReference>
<dbReference type="InterPro" id="IPR027514">
    <property type="entry name" value="Salvage_MtnB_euk"/>
</dbReference>
<keyword evidence="5 8" id="KW-0862">Zinc</keyword>
<keyword evidence="4 8" id="KW-0479">Metal-binding</keyword>
<name>A0ABM0GVN5_SACKO</name>
<feature type="binding site" evidence="8">
    <location>
        <position position="136"/>
    </location>
    <ligand>
        <name>Zn(2+)</name>
        <dbReference type="ChEBI" id="CHEBI:29105"/>
    </ligand>
</feature>
<dbReference type="PANTHER" id="PTHR10640:SF7">
    <property type="entry name" value="METHYLTHIORIBULOSE-1-PHOSPHATE DEHYDRATASE"/>
    <property type="match status" value="1"/>
</dbReference>
<feature type="binding site" evidence="8">
    <location>
        <position position="134"/>
    </location>
    <ligand>
        <name>Zn(2+)</name>
        <dbReference type="ChEBI" id="CHEBI:29105"/>
    </ligand>
</feature>
<sequence>MQSRATCTRVMQDVSSKVNHQTRVNSSQVTETGMNPSYDKEHPRNLIPELCRVFYELRWVTGTGGGISIKSGNEIFVAPSGVQKERIQPEDLFVITTDEKDVSGPPPSKKLKKSACTPLFMNAYKLRDAGAVIHSHSMYSNLVTLINTGGEFCITQQEMIKGIRNDQDGTYLWMKKAMEEYPKCPAVLVRSHGIYVWGPSWQKAKAMCECLDYLFEVAVEMHKLGMNPAKPPVKNIDGEQKE</sequence>
<comment type="catalytic activity">
    <reaction evidence="8">
        <text>5-(methylsulfanyl)-D-ribulose 1-phosphate = 5-methylsulfanyl-2,3-dioxopentyl phosphate + H2O</text>
        <dbReference type="Rhea" id="RHEA:15549"/>
        <dbReference type="ChEBI" id="CHEBI:15377"/>
        <dbReference type="ChEBI" id="CHEBI:58548"/>
        <dbReference type="ChEBI" id="CHEBI:58828"/>
        <dbReference type="EC" id="4.2.1.109"/>
    </reaction>
</comment>
<dbReference type="SUPFAM" id="SSF53639">
    <property type="entry name" value="AraD/HMP-PK domain-like"/>
    <property type="match status" value="1"/>
</dbReference>
<dbReference type="InterPro" id="IPR036409">
    <property type="entry name" value="Aldolase_II/adducin_N_sf"/>
</dbReference>
<evidence type="ECO:0000256" key="3">
    <source>
        <dbReference type="ARBA" id="ARBA00022605"/>
    </source>
</evidence>
<evidence type="ECO:0000256" key="6">
    <source>
        <dbReference type="ARBA" id="ARBA00023167"/>
    </source>
</evidence>
<comment type="similarity">
    <text evidence="8">Belongs to the aldolase class II family. MtnB subfamily.</text>
</comment>
<comment type="similarity">
    <text evidence="1">Belongs to the aldolase class II family. Adducin subfamily.</text>
</comment>
<dbReference type="SMART" id="SM01007">
    <property type="entry name" value="Aldolase_II"/>
    <property type="match status" value="1"/>
</dbReference>
<evidence type="ECO:0000256" key="1">
    <source>
        <dbReference type="ARBA" id="ARBA00006274"/>
    </source>
</evidence>
<keyword evidence="6 8" id="KW-0486">Methionine biosynthesis</keyword>
<evidence type="ECO:0000256" key="5">
    <source>
        <dbReference type="ARBA" id="ARBA00022833"/>
    </source>
</evidence>